<dbReference type="Gene3D" id="3.30.70.260">
    <property type="match status" value="1"/>
</dbReference>
<dbReference type="PIRSF" id="PIRSF025624">
    <property type="entry name" value="ACT_PheB"/>
    <property type="match status" value="1"/>
</dbReference>
<dbReference type="SUPFAM" id="SSF55021">
    <property type="entry name" value="ACT-like"/>
    <property type="match status" value="1"/>
</dbReference>
<dbReference type="PROSITE" id="PS51671">
    <property type="entry name" value="ACT"/>
    <property type="match status" value="1"/>
</dbReference>
<dbReference type="InterPro" id="IPR008310">
    <property type="entry name" value="UPF0735_ACT_dom-cont"/>
</dbReference>
<feature type="domain" description="ACT" evidence="2">
    <location>
        <begin position="71"/>
        <end position="146"/>
    </location>
</feature>
<sequence>MNSMPHYLLVESQVLPEVFLKVVEAKRLLLSGQVHSVNEAARAAGISRSAFYKYKDSVHPFNEEAGGYIVTLHAMLRDEAGMLSKLTSLLYHEGANIMTINQNIPVGGYAPVTVTARADGMKISLTDLLDRIREIDGINNVEVVSGF</sequence>
<dbReference type="STRING" id="29343.CCDG5_0140"/>
<dbReference type="PATRIC" id="fig|29343.3.peg.143"/>
<reference evidence="4" key="1">
    <citation type="submission" date="2014-07" db="EMBL/GenBank/DDBJ databases">
        <authorList>
            <person name="Wibberg D."/>
        </authorList>
    </citation>
    <scope>NUCLEOTIDE SEQUENCE [LARGE SCALE GENOMIC DNA]</scope>
    <source>
        <strain evidence="4">DG5</strain>
    </source>
</reference>
<dbReference type="AlphaFoldDB" id="A0A078KQ93"/>
<dbReference type="Pfam" id="PF13291">
    <property type="entry name" value="ACT_4"/>
    <property type="match status" value="1"/>
</dbReference>
<dbReference type="NCBIfam" id="NF003361">
    <property type="entry name" value="PRK04435.1"/>
    <property type="match status" value="1"/>
</dbReference>
<organism evidence="3 4">
    <name type="scientific">[Clostridium] cellulosi</name>
    <dbReference type="NCBI Taxonomy" id="29343"/>
    <lineage>
        <taxon>Bacteria</taxon>
        <taxon>Bacillati</taxon>
        <taxon>Bacillota</taxon>
        <taxon>Clostridia</taxon>
        <taxon>Eubacteriales</taxon>
        <taxon>Oscillospiraceae</taxon>
        <taxon>Oscillospiraceae incertae sedis</taxon>
    </lineage>
</organism>
<dbReference type="EMBL" id="LM995447">
    <property type="protein sequence ID" value="CDZ23284.1"/>
    <property type="molecule type" value="Genomic_DNA"/>
</dbReference>
<comment type="similarity">
    <text evidence="1">Belongs to the UPF0735 family.</text>
</comment>
<evidence type="ECO:0000259" key="2">
    <source>
        <dbReference type="PROSITE" id="PS51671"/>
    </source>
</evidence>
<protein>
    <recommendedName>
        <fullName evidence="1">UPF0735 ACT domain-containing protein CCDG5_0140</fullName>
    </recommendedName>
</protein>
<evidence type="ECO:0000256" key="1">
    <source>
        <dbReference type="HAMAP-Rule" id="MF_00707"/>
    </source>
</evidence>
<dbReference type="InterPro" id="IPR002912">
    <property type="entry name" value="ACT_dom"/>
</dbReference>
<dbReference type="HOGENOM" id="CLU_128147_0_0_9"/>
<dbReference type="HAMAP" id="MF_00707">
    <property type="entry name" value="UPF0735"/>
    <property type="match status" value="1"/>
</dbReference>
<keyword evidence="4" id="KW-1185">Reference proteome</keyword>
<dbReference type="InterPro" id="IPR045865">
    <property type="entry name" value="ACT-like_dom_sf"/>
</dbReference>
<dbReference type="KEGG" id="ccel:CCDG5_0140"/>
<evidence type="ECO:0000313" key="3">
    <source>
        <dbReference type="EMBL" id="CDZ23284.1"/>
    </source>
</evidence>
<proteinExistence type="inferred from homology"/>
<accession>A0A078KQ93</accession>
<gene>
    <name evidence="3" type="ORF">CCDG5_0140</name>
</gene>
<evidence type="ECO:0000313" key="4">
    <source>
        <dbReference type="Proteomes" id="UP000032431"/>
    </source>
</evidence>
<dbReference type="OrthoDB" id="9788773at2"/>
<name>A0A078KQ93_9FIRM</name>
<dbReference type="Proteomes" id="UP000032431">
    <property type="component" value="Chromosome I"/>
</dbReference>